<name>A0A5C3MPR6_9AGAM</name>
<dbReference type="EMBL" id="ML213526">
    <property type="protein sequence ID" value="TFK46960.1"/>
    <property type="molecule type" value="Genomic_DNA"/>
</dbReference>
<keyword evidence="5" id="KW-0811">Translocation</keyword>
<dbReference type="GO" id="GO:0044611">
    <property type="term" value="C:nuclear pore inner ring"/>
    <property type="evidence" value="ECO:0007669"/>
    <property type="project" value="TreeGrafter"/>
</dbReference>
<keyword evidence="4" id="KW-0653">Protein transport</keyword>
<evidence type="ECO:0000259" key="10">
    <source>
        <dbReference type="Pfam" id="PF10487"/>
    </source>
</evidence>
<feature type="domain" description="Nucleoporin Nup188 N-terminal" evidence="10">
    <location>
        <begin position="52"/>
        <end position="346"/>
    </location>
</feature>
<evidence type="ECO:0000313" key="14">
    <source>
        <dbReference type="Proteomes" id="UP000305948"/>
    </source>
</evidence>
<evidence type="ECO:0000256" key="6">
    <source>
        <dbReference type="ARBA" id="ARBA00023132"/>
    </source>
</evidence>
<evidence type="ECO:0000256" key="3">
    <source>
        <dbReference type="ARBA" id="ARBA00022816"/>
    </source>
</evidence>
<evidence type="ECO:0000313" key="13">
    <source>
        <dbReference type="EMBL" id="TFK46960.1"/>
    </source>
</evidence>
<accession>A0A5C3MPR6</accession>
<evidence type="ECO:0000256" key="8">
    <source>
        <dbReference type="ARBA" id="ARBA00038387"/>
    </source>
</evidence>
<evidence type="ECO:0000259" key="12">
    <source>
        <dbReference type="Pfam" id="PF21093"/>
    </source>
</evidence>
<dbReference type="Pfam" id="PF18378">
    <property type="entry name" value="Nup188_C"/>
    <property type="match status" value="1"/>
</dbReference>
<dbReference type="InterPro" id="IPR048883">
    <property type="entry name" value="Nup188_N-subdom_III"/>
</dbReference>
<keyword evidence="6" id="KW-0906">Nuclear pore complex</keyword>
<dbReference type="STRING" id="5364.A0A5C3MPR6"/>
<keyword evidence="14" id="KW-1185">Reference proteome</keyword>
<evidence type="ECO:0000256" key="2">
    <source>
        <dbReference type="ARBA" id="ARBA00022448"/>
    </source>
</evidence>
<dbReference type="Pfam" id="PF10487">
    <property type="entry name" value="Nup188_N"/>
    <property type="match status" value="1"/>
</dbReference>
<organism evidence="13 14">
    <name type="scientific">Heliocybe sulcata</name>
    <dbReference type="NCBI Taxonomy" id="5364"/>
    <lineage>
        <taxon>Eukaryota</taxon>
        <taxon>Fungi</taxon>
        <taxon>Dikarya</taxon>
        <taxon>Basidiomycota</taxon>
        <taxon>Agaricomycotina</taxon>
        <taxon>Agaricomycetes</taxon>
        <taxon>Gloeophyllales</taxon>
        <taxon>Gloeophyllaceae</taxon>
        <taxon>Heliocybe</taxon>
    </lineage>
</organism>
<evidence type="ECO:0000256" key="9">
    <source>
        <dbReference type="ARBA" id="ARBA00040174"/>
    </source>
</evidence>
<dbReference type="OrthoDB" id="102511at2759"/>
<evidence type="ECO:0000256" key="5">
    <source>
        <dbReference type="ARBA" id="ARBA00023010"/>
    </source>
</evidence>
<keyword evidence="3" id="KW-0509">mRNA transport</keyword>
<dbReference type="GO" id="GO:0017056">
    <property type="term" value="F:structural constituent of nuclear pore"/>
    <property type="evidence" value="ECO:0007669"/>
    <property type="project" value="InterPro"/>
</dbReference>
<feature type="domain" description="Nuclear pore protein Nup188 C-terminal" evidence="11">
    <location>
        <begin position="1480"/>
        <end position="1654"/>
    </location>
</feature>
<proteinExistence type="inferred from homology"/>
<dbReference type="Pfam" id="PF21093">
    <property type="entry name" value="Nup188_N-subdom_III"/>
    <property type="match status" value="1"/>
</dbReference>
<evidence type="ECO:0000256" key="4">
    <source>
        <dbReference type="ARBA" id="ARBA00022927"/>
    </source>
</evidence>
<evidence type="ECO:0000256" key="1">
    <source>
        <dbReference type="ARBA" id="ARBA00004567"/>
    </source>
</evidence>
<dbReference type="InterPro" id="IPR041634">
    <property type="entry name" value="Nup188_C"/>
</dbReference>
<feature type="domain" description="Nucleoporin Nup188 N-terminal subdomain III" evidence="12">
    <location>
        <begin position="681"/>
        <end position="975"/>
    </location>
</feature>
<protein>
    <recommendedName>
        <fullName evidence="9">Nucleoporin NUP188</fullName>
    </recommendedName>
</protein>
<keyword evidence="7" id="KW-0539">Nucleus</keyword>
<sequence length="2036" mass="227116">MSGESSKRSNLIDVTYQQLHDALCDEQIGFSRDQYQDLLKPRLEQFRNLTQPFGKPSLESRKKIESGSVTLKDGVQFRVEDADKEVIFSISRKFDIDEVQAFILLRSFFYNEGPPPEAGTSTASFVDTVLTAITPFYYSECHSVHRTLIPLIRAHTEPEDPAHEASKALLPEILQDSVTFFRTLMQDYVRKTKGKPEDKIASDHKAVALWAKQNARMQLVELEIVFWLLMSYYSPCEGWLVVQVLEVAYDTNLGTIQENAVFLMDAEGRQLLDDSAALWTLITIEVFDLEYIAEPGMLQISSDHQDRKDYTTSPESLKRIHEIVTSNTSVQFVCTYMAWTYVLSRLAEAAKAAKEIPEGYKDLFSTLASSSRVYAKDGQPLHVLMLNACLSPEARLFSRLLDLLTACPVFVRSLAWKVGSSLTDMNEIAFRAVIKGLVMIILESTPVEFISDLDGFVEVWITLFGRSEQGAVDAICRHFWNTDRTKSRARSALLEVARAQFPVRPRMLLRILRSLTAFGYMDTDPLSNASHSDEDPTLDRQYSAQEVFHYFLRLHTYAQVIPASVISGAHSLYEKLPERSASVGVSYTNLRPIKLPGGSILAPNSVGRLLSPEGGEQLLVAWSHVHSGWKLVIEIMTTYVYRRRLHPGLGTDYKDVMFGRRGSGQPLALRLEEIGMELESTDDEALITECLDLISSVVQDNPTVAEELLDSLEAGNAVVAHTMTEAQPPDLVQLTTLILEEALSRSGQHSKRRPPRELIISSMNVLAALLPLPMYSNRVWLFLRSTTSLFGTTAAATGGLTNLLAAEKVTGRYTMTLALLNLVQQLFREASCSMLSVLPRNIRLQQVKEEVLQRVAQFVHEKIWREFVGWRYARIGDKSEIGRRLSAFYIDVLENSPPSLKDVPFHCLSKDVVNLLLFKANASAINPILSFIAEGGFLLNQLTASRRYGDSRRLIIVMELKIRLARMVLNHKLQVAPREGLCLLERVLCGQVPGGASTEKDEPSRHAPMDLLLAYVKNRVVGTFVPYEAARLLFVLCSSLSASQVSPPTVVGHLSDPEAAVSTLVRIVQHPYEELFLRTAVWNFMALAVEKEPAMASVLVLGSFHGPENKDERPNIPSKDAVVPKGRIRRRSALVAASDMLGRWKELWEYMPQVLFCVLQFLDVVWAHGIEHRTALQQLRENSSFWERLKSILVEELGPVPDYKSEQLVEYEEAQHSNLHEAVSSHAYRTMVKALALRIISRDIQMRSGKDDNQRTTEKPTSYKAIEDVLKDEDQLTDFISEASTSSYEPILYDDFTDTVKSHCPALSLEHLRVQDPEMEREFGDAFVFSPSLLQLRLHPFRSASDNQTVSLADELEQKLYSINLNLSIAHAQSALGLSWQRLLQGASPFLRSSSQVRKTLLTLAASISENVSGESRSGEMMSAIHNGRLGLILALLEAAWFSDDDKKEEVQQFLAIVTHVHSIILNKPQAPQQSFMGLIKVPFHRVLLQIIYFCLRQARTLIKRPKTLNAAQRLTISSMVEAVQVLDIDALRIVLDLARSRTEADVDQDLQLLIAVFEQCTHPELCTSSVFWLTRCQETNVIRASLELFAQMDIVGVSNVSALRTRRRALYTDRILQFHLALACVPLAAERLASEGLLVSYSNNRISEAVNRGLIDVTIPELPSERSPAHQAYCMMLAIVACVFEALGRHNHHFDLEACAFVQVSGQQIARALSWTAGDALSLPLIEEMEQTVNLFYAIAESSAPGARREETVKKVLRAFTSSGLLLLQQLNYALTHPNHLASVLEGVTVDEKQQIERDAQGPSVQSTEHLDPRTRPFLTGVVHKLFRLTSTLLATLISISGAETVLVGDQEDWPLDEAVVHPHAKVVVDERASLGTLLELGNCTLDVLRILAAHPPGQALAPPSSLPSGPTKPLDVQDAREACRRTLEAVLVFGAAQLALWCARPEVGGATEMEGVEEAVEEREEGKELRRSGGLGASVNGRRERAGVGRRGLVGEVVGEVQGLMGKARGVLKDEGVEVVPLLERFLNERVLVS</sequence>
<evidence type="ECO:0000256" key="7">
    <source>
        <dbReference type="ARBA" id="ARBA00023242"/>
    </source>
</evidence>
<keyword evidence="2" id="KW-0813">Transport</keyword>
<evidence type="ECO:0000259" key="11">
    <source>
        <dbReference type="Pfam" id="PF18378"/>
    </source>
</evidence>
<dbReference type="InterPro" id="IPR044840">
    <property type="entry name" value="Nup188"/>
</dbReference>
<gene>
    <name evidence="13" type="ORF">OE88DRAFT_1706649</name>
</gene>
<dbReference type="PANTHER" id="PTHR31431:SF1">
    <property type="entry name" value="NUCLEOPORIN NUP188"/>
    <property type="match status" value="1"/>
</dbReference>
<comment type="subcellular location">
    <subcellularLocation>
        <location evidence="1">Nucleus</location>
        <location evidence="1">Nuclear pore complex</location>
    </subcellularLocation>
</comment>
<feature type="non-terminal residue" evidence="13">
    <location>
        <position position="2036"/>
    </location>
</feature>
<dbReference type="PANTHER" id="PTHR31431">
    <property type="entry name" value="NUCLEOPORIN NUP188 HOMOLOG"/>
    <property type="match status" value="1"/>
</dbReference>
<dbReference type="GO" id="GO:0006606">
    <property type="term" value="P:protein import into nucleus"/>
    <property type="evidence" value="ECO:0007669"/>
    <property type="project" value="TreeGrafter"/>
</dbReference>
<dbReference type="GO" id="GO:0051028">
    <property type="term" value="P:mRNA transport"/>
    <property type="evidence" value="ECO:0007669"/>
    <property type="project" value="UniProtKB-KW"/>
</dbReference>
<dbReference type="GO" id="GO:0006405">
    <property type="term" value="P:RNA export from nucleus"/>
    <property type="evidence" value="ECO:0007669"/>
    <property type="project" value="TreeGrafter"/>
</dbReference>
<dbReference type="InterPro" id="IPR018864">
    <property type="entry name" value="Nucleoporin_Nup188_N"/>
</dbReference>
<dbReference type="Proteomes" id="UP000305948">
    <property type="component" value="Unassembled WGS sequence"/>
</dbReference>
<dbReference type="Gene3D" id="1.25.10.70">
    <property type="match status" value="1"/>
</dbReference>
<comment type="similarity">
    <text evidence="8">Belongs to the Nup188 family.</text>
</comment>
<reference evidence="13 14" key="1">
    <citation type="journal article" date="2019" name="Nat. Ecol. Evol.">
        <title>Megaphylogeny resolves global patterns of mushroom evolution.</title>
        <authorList>
            <person name="Varga T."/>
            <person name="Krizsan K."/>
            <person name="Foldi C."/>
            <person name="Dima B."/>
            <person name="Sanchez-Garcia M."/>
            <person name="Sanchez-Ramirez S."/>
            <person name="Szollosi G.J."/>
            <person name="Szarkandi J.G."/>
            <person name="Papp V."/>
            <person name="Albert L."/>
            <person name="Andreopoulos W."/>
            <person name="Angelini C."/>
            <person name="Antonin V."/>
            <person name="Barry K.W."/>
            <person name="Bougher N.L."/>
            <person name="Buchanan P."/>
            <person name="Buyck B."/>
            <person name="Bense V."/>
            <person name="Catcheside P."/>
            <person name="Chovatia M."/>
            <person name="Cooper J."/>
            <person name="Damon W."/>
            <person name="Desjardin D."/>
            <person name="Finy P."/>
            <person name="Geml J."/>
            <person name="Haridas S."/>
            <person name="Hughes K."/>
            <person name="Justo A."/>
            <person name="Karasinski D."/>
            <person name="Kautmanova I."/>
            <person name="Kiss B."/>
            <person name="Kocsube S."/>
            <person name="Kotiranta H."/>
            <person name="LaButti K.M."/>
            <person name="Lechner B.E."/>
            <person name="Liimatainen K."/>
            <person name="Lipzen A."/>
            <person name="Lukacs Z."/>
            <person name="Mihaltcheva S."/>
            <person name="Morgado L.N."/>
            <person name="Niskanen T."/>
            <person name="Noordeloos M.E."/>
            <person name="Ohm R.A."/>
            <person name="Ortiz-Santana B."/>
            <person name="Ovrebo C."/>
            <person name="Racz N."/>
            <person name="Riley R."/>
            <person name="Savchenko A."/>
            <person name="Shiryaev A."/>
            <person name="Soop K."/>
            <person name="Spirin V."/>
            <person name="Szebenyi C."/>
            <person name="Tomsovsky M."/>
            <person name="Tulloss R.E."/>
            <person name="Uehling J."/>
            <person name="Grigoriev I.V."/>
            <person name="Vagvolgyi C."/>
            <person name="Papp T."/>
            <person name="Martin F.M."/>
            <person name="Miettinen O."/>
            <person name="Hibbett D.S."/>
            <person name="Nagy L.G."/>
        </authorList>
    </citation>
    <scope>NUCLEOTIDE SEQUENCE [LARGE SCALE GENOMIC DNA]</scope>
    <source>
        <strain evidence="13 14">OMC1185</strain>
    </source>
</reference>